<evidence type="ECO:0000313" key="1">
    <source>
        <dbReference type="EMBL" id="KAI2387550.1"/>
    </source>
</evidence>
<organism evidence="1">
    <name type="scientific">Ophidiomyces ophidiicola</name>
    <dbReference type="NCBI Taxonomy" id="1387563"/>
    <lineage>
        <taxon>Eukaryota</taxon>
        <taxon>Fungi</taxon>
        <taxon>Dikarya</taxon>
        <taxon>Ascomycota</taxon>
        <taxon>Pezizomycotina</taxon>
        <taxon>Eurotiomycetes</taxon>
        <taxon>Eurotiomycetidae</taxon>
        <taxon>Onygenales</taxon>
        <taxon>Onygenaceae</taxon>
        <taxon>Ophidiomyces</taxon>
    </lineage>
</organism>
<name>A0ACB8UXC3_9EURO</name>
<dbReference type="EMBL" id="JALBCA010000038">
    <property type="protein sequence ID" value="KAI2387550.1"/>
    <property type="molecule type" value="Genomic_DNA"/>
</dbReference>
<sequence>MIDIVLLLNAQEFRVYSGGTEMSFLIDRHLIQKAADTLAYAGLAPCVSEDCRSRPPSIGGSGNFADPAFHFHVPFEFEEAPVNKINTSWPSIQLHIQDERVWTLPLQYDAPVTDSNNIIFADDVRLPLPNWHPVYFNDTYKGRCRHAPGSPVRILTPERYAEALLLLKIRDQGSFAANLWQTQINYLAEYDLVNMDMVNGPTRSFMTSLLRISLRENMENARAKRGEIAMQGLMHAEWAEKYV</sequence>
<reference evidence="1" key="1">
    <citation type="journal article" date="2022" name="bioRxiv">
        <title>Population genetic analysis of Ophidiomyces ophidiicola, the causative agent of snake fungal disease, indicates recent introductions to the USA.</title>
        <authorList>
            <person name="Ladner J.T."/>
            <person name="Palmer J.M."/>
            <person name="Ettinger C.L."/>
            <person name="Stajich J.E."/>
            <person name="Farrell T.M."/>
            <person name="Glorioso B.M."/>
            <person name="Lawson B."/>
            <person name="Price S.J."/>
            <person name="Stengle A.G."/>
            <person name="Grear D.A."/>
            <person name="Lorch J.M."/>
        </authorList>
    </citation>
    <scope>NUCLEOTIDE SEQUENCE</scope>
    <source>
        <strain evidence="1">NWHC 24266-5</strain>
    </source>
</reference>
<accession>A0ACB8UXC3</accession>
<comment type="caution">
    <text evidence="1">The sequence shown here is derived from an EMBL/GenBank/DDBJ whole genome shotgun (WGS) entry which is preliminary data.</text>
</comment>
<proteinExistence type="predicted"/>
<protein>
    <submittedName>
        <fullName evidence="1">Uncharacterized protein</fullName>
    </submittedName>
</protein>
<gene>
    <name evidence="1" type="ORF">LOY88_003040</name>
</gene>